<keyword evidence="1" id="KW-0234">DNA repair</keyword>
<comment type="similarity">
    <text evidence="1">Belongs to the helicase family.</text>
</comment>
<dbReference type="GO" id="GO:0016787">
    <property type="term" value="F:hydrolase activity"/>
    <property type="evidence" value="ECO:0007669"/>
    <property type="project" value="UniProtKB-KW"/>
</dbReference>
<keyword evidence="1" id="KW-0067">ATP-binding</keyword>
<keyword evidence="1" id="KW-0378">Hydrolase</keyword>
<sequence>MCPVEPPSAIKNCQRRYTSYFPQCISSFEFIGERSTLEFLVSSGLAATLLRGGRIAHSSLKLRLSMPLKLLHEYFQSIQQEESIEKCKFIVWDECTMAHKKSVEGLDRSLQDLRGNARPFGRALVVLGRDFRQILSAIPQSTPMNEIYACLKYYFMVIRKDSVDTVMETEEAVNYPTEFMNSSDLPGMPSYVLQLKIGMPILMLRNINQPKLCNDTQLAEKKLMSNVVKQHS</sequence>
<dbReference type="OrthoDB" id="6918446at2759"/>
<comment type="catalytic activity">
    <reaction evidence="1">
        <text>ATP + H2O = ADP + phosphate + H(+)</text>
        <dbReference type="Rhea" id="RHEA:13065"/>
        <dbReference type="ChEBI" id="CHEBI:15377"/>
        <dbReference type="ChEBI" id="CHEBI:15378"/>
        <dbReference type="ChEBI" id="CHEBI:30616"/>
        <dbReference type="ChEBI" id="CHEBI:43474"/>
        <dbReference type="ChEBI" id="CHEBI:456216"/>
        <dbReference type="EC" id="5.6.2.3"/>
    </reaction>
</comment>
<dbReference type="AlphaFoldDB" id="A0A182EIP7"/>
<reference evidence="6" key="1">
    <citation type="submission" date="2016-06" db="UniProtKB">
        <authorList>
            <consortium name="WormBaseParasite"/>
        </authorList>
    </citation>
    <scope>IDENTIFICATION</scope>
</reference>
<keyword evidence="5" id="KW-1185">Reference proteome</keyword>
<feature type="domain" description="DNA helicase Pif1-like 2B" evidence="3">
    <location>
        <begin position="178"/>
        <end position="218"/>
    </location>
</feature>
<dbReference type="Gene3D" id="3.40.50.300">
    <property type="entry name" value="P-loop containing nucleotide triphosphate hydrolases"/>
    <property type="match status" value="1"/>
</dbReference>
<gene>
    <name evidence="4" type="ORF">NOO_LOCUS7979</name>
</gene>
<evidence type="ECO:0000313" key="6">
    <source>
        <dbReference type="WBParaSite" id="nOo.2.0.1.t07979-RA"/>
    </source>
</evidence>
<evidence type="ECO:0000313" key="4">
    <source>
        <dbReference type="EMBL" id="VDK87906.1"/>
    </source>
</evidence>
<dbReference type="GO" id="GO:0006281">
    <property type="term" value="P:DNA repair"/>
    <property type="evidence" value="ECO:0007669"/>
    <property type="project" value="UniProtKB-KW"/>
</dbReference>
<reference evidence="4 5" key="2">
    <citation type="submission" date="2018-08" db="EMBL/GenBank/DDBJ databases">
        <authorList>
            <person name="Laetsch R D."/>
            <person name="Stevens L."/>
            <person name="Kumar S."/>
            <person name="Blaxter L. M."/>
        </authorList>
    </citation>
    <scope>NUCLEOTIDE SEQUENCE [LARGE SCALE GENOMIC DNA]</scope>
</reference>
<dbReference type="GO" id="GO:0000723">
    <property type="term" value="P:telomere maintenance"/>
    <property type="evidence" value="ECO:0007669"/>
    <property type="project" value="InterPro"/>
</dbReference>
<dbReference type="PANTHER" id="PTHR10492:SF57">
    <property type="entry name" value="ATP-DEPENDENT DNA HELICASE"/>
    <property type="match status" value="1"/>
</dbReference>
<name>A0A182EIP7_ONCOC</name>
<keyword evidence="1" id="KW-0227">DNA damage</keyword>
<comment type="cofactor">
    <cofactor evidence="1">
        <name>Mg(2+)</name>
        <dbReference type="ChEBI" id="CHEBI:18420"/>
    </cofactor>
</comment>
<dbReference type="STRING" id="42157.A0A182EIP7"/>
<evidence type="ECO:0000259" key="3">
    <source>
        <dbReference type="Pfam" id="PF21530"/>
    </source>
</evidence>
<evidence type="ECO:0000313" key="5">
    <source>
        <dbReference type="Proteomes" id="UP000271087"/>
    </source>
</evidence>
<keyword evidence="1" id="KW-0347">Helicase</keyword>
<dbReference type="WBParaSite" id="nOo.2.0.1.t07979-RA">
    <property type="protein sequence ID" value="nOo.2.0.1.t07979-RA"/>
    <property type="gene ID" value="nOo.2.0.1.g07979"/>
</dbReference>
<dbReference type="InterPro" id="IPR049163">
    <property type="entry name" value="Pif1-like_2B_dom"/>
</dbReference>
<feature type="domain" description="DNA helicase Pif1-like DEAD-box helicase" evidence="2">
    <location>
        <begin position="40"/>
        <end position="152"/>
    </location>
</feature>
<organism evidence="6">
    <name type="scientific">Onchocerca ochengi</name>
    <name type="common">Filarial nematode worm</name>
    <dbReference type="NCBI Taxonomy" id="42157"/>
    <lineage>
        <taxon>Eukaryota</taxon>
        <taxon>Metazoa</taxon>
        <taxon>Ecdysozoa</taxon>
        <taxon>Nematoda</taxon>
        <taxon>Chromadorea</taxon>
        <taxon>Rhabditida</taxon>
        <taxon>Spirurina</taxon>
        <taxon>Spiruromorpha</taxon>
        <taxon>Filarioidea</taxon>
        <taxon>Onchocercidae</taxon>
        <taxon>Onchocerca</taxon>
    </lineage>
</organism>
<keyword evidence="1" id="KW-0547">Nucleotide-binding</keyword>
<dbReference type="PANTHER" id="PTHR10492">
    <property type="match status" value="1"/>
</dbReference>
<dbReference type="GO" id="GO:0006310">
    <property type="term" value="P:DNA recombination"/>
    <property type="evidence" value="ECO:0007669"/>
    <property type="project" value="UniProtKB-KW"/>
</dbReference>
<evidence type="ECO:0000259" key="2">
    <source>
        <dbReference type="Pfam" id="PF05970"/>
    </source>
</evidence>
<keyword evidence="1" id="KW-0233">DNA recombination</keyword>
<dbReference type="InterPro" id="IPR010285">
    <property type="entry name" value="DNA_helicase_pif1-like_DEAD"/>
</dbReference>
<evidence type="ECO:0000256" key="1">
    <source>
        <dbReference type="RuleBase" id="RU363044"/>
    </source>
</evidence>
<dbReference type="GO" id="GO:0043139">
    <property type="term" value="F:5'-3' DNA helicase activity"/>
    <property type="evidence" value="ECO:0007669"/>
    <property type="project" value="UniProtKB-EC"/>
</dbReference>
<dbReference type="Proteomes" id="UP000271087">
    <property type="component" value="Unassembled WGS sequence"/>
</dbReference>
<dbReference type="EC" id="5.6.2.3" evidence="1"/>
<dbReference type="InterPro" id="IPR027417">
    <property type="entry name" value="P-loop_NTPase"/>
</dbReference>
<protein>
    <recommendedName>
        <fullName evidence="1">ATP-dependent DNA helicase</fullName>
        <ecNumber evidence="1">5.6.2.3</ecNumber>
    </recommendedName>
</protein>
<accession>A0A182EIP7</accession>
<dbReference type="EMBL" id="UYRW01003096">
    <property type="protein sequence ID" value="VDK87906.1"/>
    <property type="molecule type" value="Genomic_DNA"/>
</dbReference>
<proteinExistence type="inferred from homology"/>
<dbReference type="GO" id="GO:0005524">
    <property type="term" value="F:ATP binding"/>
    <property type="evidence" value="ECO:0007669"/>
    <property type="project" value="UniProtKB-KW"/>
</dbReference>
<dbReference type="Pfam" id="PF05970">
    <property type="entry name" value="PIF1"/>
    <property type="match status" value="1"/>
</dbReference>
<dbReference type="Pfam" id="PF21530">
    <property type="entry name" value="Pif1_2B_dom"/>
    <property type="match status" value="1"/>
</dbReference>